<dbReference type="Proteomes" id="UP000176939">
    <property type="component" value="Unassembled WGS sequence"/>
</dbReference>
<dbReference type="EMBL" id="MGFQ01000024">
    <property type="protein sequence ID" value="OGM09234.1"/>
    <property type="molecule type" value="Genomic_DNA"/>
</dbReference>
<organism evidence="1 2">
    <name type="scientific">Candidatus Woesebacteria bacterium RBG_13_36_22</name>
    <dbReference type="NCBI Taxonomy" id="1802478"/>
    <lineage>
        <taxon>Bacteria</taxon>
        <taxon>Candidatus Woeseibacteriota</taxon>
    </lineage>
</organism>
<accession>A0A1F7X2B2</accession>
<comment type="caution">
    <text evidence="1">The sequence shown here is derived from an EMBL/GenBank/DDBJ whole genome shotgun (WGS) entry which is preliminary data.</text>
</comment>
<evidence type="ECO:0000313" key="1">
    <source>
        <dbReference type="EMBL" id="OGM09234.1"/>
    </source>
</evidence>
<name>A0A1F7X2B2_9BACT</name>
<reference evidence="1 2" key="1">
    <citation type="journal article" date="2016" name="Nat. Commun.">
        <title>Thousands of microbial genomes shed light on interconnected biogeochemical processes in an aquifer system.</title>
        <authorList>
            <person name="Anantharaman K."/>
            <person name="Brown C.T."/>
            <person name="Hug L.A."/>
            <person name="Sharon I."/>
            <person name="Castelle C.J."/>
            <person name="Probst A.J."/>
            <person name="Thomas B.C."/>
            <person name="Singh A."/>
            <person name="Wilkins M.J."/>
            <person name="Karaoz U."/>
            <person name="Brodie E.L."/>
            <person name="Williams K.H."/>
            <person name="Hubbard S.S."/>
            <person name="Banfield J.F."/>
        </authorList>
    </citation>
    <scope>NUCLEOTIDE SEQUENCE [LARGE SCALE GENOMIC DNA]</scope>
</reference>
<evidence type="ECO:0000313" key="2">
    <source>
        <dbReference type="Proteomes" id="UP000176939"/>
    </source>
</evidence>
<protein>
    <submittedName>
        <fullName evidence="1">Uncharacterized protein</fullName>
    </submittedName>
</protein>
<gene>
    <name evidence="1" type="ORF">A2Z67_04825</name>
</gene>
<sequence length="68" mass="8014">MRRTKVEKCSEFCNACCDFCGHYNFNPGFDGEYLDNGFCKLFKVKKDPGNWCEDFKCFKLFKKRGVYG</sequence>
<proteinExistence type="predicted"/>
<dbReference type="AlphaFoldDB" id="A0A1F7X2B2"/>